<proteinExistence type="predicted"/>
<comment type="caution">
    <text evidence="2">The sequence shown here is derived from an EMBL/GenBank/DDBJ whole genome shotgun (WGS) entry which is preliminary data.</text>
</comment>
<accession>A0A559KIJ4</accession>
<dbReference type="OrthoDB" id="2664516at2"/>
<dbReference type="RefSeq" id="WP_144842513.1">
    <property type="nucleotide sequence ID" value="NZ_VNJI01000001.1"/>
</dbReference>
<name>A0A559KIJ4_9BACL</name>
<evidence type="ECO:0000313" key="3">
    <source>
        <dbReference type="Proteomes" id="UP000317036"/>
    </source>
</evidence>
<feature type="domain" description="Transposase zinc-ribbon" evidence="1">
    <location>
        <begin position="16"/>
        <end position="63"/>
    </location>
</feature>
<protein>
    <submittedName>
        <fullName evidence="2">Transposase</fullName>
    </submittedName>
</protein>
<dbReference type="Proteomes" id="UP000317036">
    <property type="component" value="Unassembled WGS sequence"/>
</dbReference>
<reference evidence="2 3" key="1">
    <citation type="submission" date="2019-07" db="EMBL/GenBank/DDBJ databases">
        <authorList>
            <person name="Kim J."/>
        </authorList>
    </citation>
    <scope>NUCLEOTIDE SEQUENCE [LARGE SCALE GENOMIC DNA]</scope>
    <source>
        <strain evidence="2 3">JC52</strain>
    </source>
</reference>
<dbReference type="EMBL" id="VNJI01000001">
    <property type="protein sequence ID" value="TVY11929.1"/>
    <property type="molecule type" value="Genomic_DNA"/>
</dbReference>
<sequence length="106" mass="11901">MDQGNAQLKHFQELFGTEEACADYLFHAKWPDGFSCPRCGSHHAYKTATRRLPLFECAHCRHQTSLTAGTIFENSRTALTKWFLALYLVSQLETGISAVALSEAIH</sequence>
<gene>
    <name evidence="2" type="ORF">FPZ49_01185</name>
</gene>
<organism evidence="2 3">
    <name type="scientific">Paenibacillus cremeus</name>
    <dbReference type="NCBI Taxonomy" id="2163881"/>
    <lineage>
        <taxon>Bacteria</taxon>
        <taxon>Bacillati</taxon>
        <taxon>Bacillota</taxon>
        <taxon>Bacilli</taxon>
        <taxon>Bacillales</taxon>
        <taxon>Paenibacillaceae</taxon>
        <taxon>Paenibacillus</taxon>
    </lineage>
</organism>
<dbReference type="Pfam" id="PF12760">
    <property type="entry name" value="Zn_ribbon_IS1595"/>
    <property type="match status" value="1"/>
</dbReference>
<keyword evidence="3" id="KW-1185">Reference proteome</keyword>
<evidence type="ECO:0000259" key="1">
    <source>
        <dbReference type="Pfam" id="PF12760"/>
    </source>
</evidence>
<dbReference type="AlphaFoldDB" id="A0A559KIJ4"/>
<dbReference type="InterPro" id="IPR024442">
    <property type="entry name" value="Transposase_Zn_ribbon"/>
</dbReference>
<evidence type="ECO:0000313" key="2">
    <source>
        <dbReference type="EMBL" id="TVY11929.1"/>
    </source>
</evidence>